<evidence type="ECO:0000256" key="3">
    <source>
        <dbReference type="ARBA" id="ARBA00022475"/>
    </source>
</evidence>
<feature type="transmembrane region" description="Helical" evidence="8">
    <location>
        <begin position="565"/>
        <end position="585"/>
    </location>
</feature>
<dbReference type="InterPro" id="IPR004869">
    <property type="entry name" value="MMPL_dom"/>
</dbReference>
<keyword evidence="6 8" id="KW-0472">Membrane</keyword>
<feature type="transmembrane region" description="Helical" evidence="8">
    <location>
        <begin position="202"/>
        <end position="221"/>
    </location>
</feature>
<feature type="region of interest" description="Disordered" evidence="7">
    <location>
        <begin position="741"/>
        <end position="765"/>
    </location>
</feature>
<reference evidence="11" key="1">
    <citation type="journal article" date="2019" name="Int. J. Syst. Evol. Microbiol.">
        <title>The Global Catalogue of Microorganisms (GCM) 10K type strain sequencing project: providing services to taxonomists for standard genome sequencing and annotation.</title>
        <authorList>
            <consortium name="The Broad Institute Genomics Platform"/>
            <consortium name="The Broad Institute Genome Sequencing Center for Infectious Disease"/>
            <person name="Wu L."/>
            <person name="Ma J."/>
        </authorList>
    </citation>
    <scope>NUCLEOTIDE SEQUENCE [LARGE SCALE GENOMIC DNA]</scope>
    <source>
        <strain evidence="11">ICMP 257</strain>
    </source>
</reference>
<dbReference type="InterPro" id="IPR050545">
    <property type="entry name" value="Mycobact_MmpL"/>
</dbReference>
<proteinExistence type="inferred from homology"/>
<feature type="transmembrane region" description="Helical" evidence="8">
    <location>
        <begin position="591"/>
        <end position="609"/>
    </location>
</feature>
<name>A0ABV9V610_STRAZ</name>
<organism evidence="10 11">
    <name type="scientific">Streptomyces atroolivaceus</name>
    <dbReference type="NCBI Taxonomy" id="66869"/>
    <lineage>
        <taxon>Bacteria</taxon>
        <taxon>Bacillati</taxon>
        <taxon>Actinomycetota</taxon>
        <taxon>Actinomycetes</taxon>
        <taxon>Kitasatosporales</taxon>
        <taxon>Streptomycetaceae</taxon>
        <taxon>Streptomyces</taxon>
    </lineage>
</organism>
<comment type="subcellular location">
    <subcellularLocation>
        <location evidence="1">Cell membrane</location>
        <topology evidence="1">Multi-pass membrane protein</topology>
    </subcellularLocation>
</comment>
<sequence length="765" mass="79151">MPRSVNASKRSVPSDAAAVAPPSGDRGGLTALATFCALHARTLLAAHALLAVLLGVLGAGAFTTLSSGGYTASGTEAARAETVLARQLGAGSADMTVHARTEAGVDSAAARAAGRHLSAWAADSKGVRQAVSYWDTGQEQLRSVDGRAALLRLDLEGDEFAAMRTAERLTPGLAREAGVLEVEFTGPAVVNSEASRQSQRDLLRAELIVLPLTFTILVLAFGSLVAALLPTVTAAGAVAGAFAVLRLVNEFTPMSVFALNIAAALGFGLAVDYALFVVTRFRDELAGGHTVTDAVVRSMRTAGRTALYSALTVAAVLAVVLVFPVPFLRSLAIAGITVVLLGAAVTVTALPALLALTGHRVNRWDPLSRWRSGAGRTSDSATWRAIAQVTTGRPVLSLCLSIVVLVLMAVPFAHARFGIVDARVLPADTPARVTAQHIDEAFSVDSDRTLAVALPGTNAWAGREQLDAYAARLSQLSGVGAVQAATGVYRHGKRVETAPAGVPGAVAPQGTWLAVSTTAPPQSDAAHEVLHRVRQLPAPGPRLVGGRPAQTADTLAVMSERLPSAALLAAMATLTVLLAFTRALLVPVKAVVVAALSLTASLGALVWIFQEGHGRGLVGDFTVTGHLETTMPLLMFTLAFGASVDYELFLMARIKEEYLATGDHIQAIITGIARTGRLVTAAALVVAVAMTALASSGITMLKVLGVGLAIAVLVDATIVRGVLVPAAMRLTGAANWWMPRLSRRPPRTHTPGAPAVTGPATERST</sequence>
<feature type="transmembrane region" description="Helical" evidence="8">
    <location>
        <begin position="306"/>
        <end position="325"/>
    </location>
</feature>
<evidence type="ECO:0000313" key="11">
    <source>
        <dbReference type="Proteomes" id="UP001595908"/>
    </source>
</evidence>
<evidence type="ECO:0000256" key="5">
    <source>
        <dbReference type="ARBA" id="ARBA00022989"/>
    </source>
</evidence>
<accession>A0ABV9V610</accession>
<keyword evidence="11" id="KW-1185">Reference proteome</keyword>
<dbReference type="PANTHER" id="PTHR33406:SF11">
    <property type="entry name" value="MEMBRANE PROTEIN SCO6666-RELATED"/>
    <property type="match status" value="1"/>
</dbReference>
<dbReference type="Gene3D" id="1.20.1640.10">
    <property type="entry name" value="Multidrug efflux transporter AcrB transmembrane domain"/>
    <property type="match status" value="2"/>
</dbReference>
<feature type="transmembrane region" description="Helical" evidence="8">
    <location>
        <begin position="44"/>
        <end position="65"/>
    </location>
</feature>
<evidence type="ECO:0000256" key="8">
    <source>
        <dbReference type="SAM" id="Phobius"/>
    </source>
</evidence>
<dbReference type="PANTHER" id="PTHR33406">
    <property type="entry name" value="MEMBRANE PROTEIN MJ1562-RELATED"/>
    <property type="match status" value="1"/>
</dbReference>
<dbReference type="SUPFAM" id="SSF82866">
    <property type="entry name" value="Multidrug efflux transporter AcrB transmembrane domain"/>
    <property type="match status" value="2"/>
</dbReference>
<protein>
    <submittedName>
        <fullName evidence="10">MMPL family transporter</fullName>
    </submittedName>
</protein>
<dbReference type="Pfam" id="PF03176">
    <property type="entry name" value="MMPL"/>
    <property type="match status" value="2"/>
</dbReference>
<feature type="domain" description="SSD" evidence="9">
    <location>
        <begin position="219"/>
        <end position="356"/>
    </location>
</feature>
<keyword evidence="5 8" id="KW-1133">Transmembrane helix</keyword>
<evidence type="ECO:0000256" key="1">
    <source>
        <dbReference type="ARBA" id="ARBA00004651"/>
    </source>
</evidence>
<dbReference type="InterPro" id="IPR000731">
    <property type="entry name" value="SSD"/>
</dbReference>
<feature type="transmembrane region" description="Helical" evidence="8">
    <location>
        <begin position="332"/>
        <end position="356"/>
    </location>
</feature>
<dbReference type="GeneID" id="31235050"/>
<evidence type="ECO:0000256" key="2">
    <source>
        <dbReference type="ARBA" id="ARBA00010157"/>
    </source>
</evidence>
<feature type="transmembrane region" description="Helical" evidence="8">
    <location>
        <begin position="678"/>
        <end position="698"/>
    </location>
</feature>
<feature type="transmembrane region" description="Helical" evidence="8">
    <location>
        <begin position="395"/>
        <end position="413"/>
    </location>
</feature>
<gene>
    <name evidence="10" type="ORF">ACFPL4_13835</name>
</gene>
<evidence type="ECO:0000256" key="4">
    <source>
        <dbReference type="ARBA" id="ARBA00022692"/>
    </source>
</evidence>
<evidence type="ECO:0000313" key="10">
    <source>
        <dbReference type="EMBL" id="MFC4979439.1"/>
    </source>
</evidence>
<feature type="region of interest" description="Disordered" evidence="7">
    <location>
        <begin position="1"/>
        <end position="23"/>
    </location>
</feature>
<dbReference type="EMBL" id="JBHSJE010000003">
    <property type="protein sequence ID" value="MFC4979439.1"/>
    <property type="molecule type" value="Genomic_DNA"/>
</dbReference>
<keyword evidence="3" id="KW-1003">Cell membrane</keyword>
<keyword evidence="4 8" id="KW-0812">Transmembrane</keyword>
<comment type="similarity">
    <text evidence="2">Belongs to the resistance-nodulation-cell division (RND) (TC 2.A.6) family. MmpL subfamily.</text>
</comment>
<dbReference type="RefSeq" id="WP_078598147.1">
    <property type="nucleotide sequence ID" value="NZ_JBHSJE010000003.1"/>
</dbReference>
<evidence type="ECO:0000256" key="6">
    <source>
        <dbReference type="ARBA" id="ARBA00023136"/>
    </source>
</evidence>
<feature type="transmembrane region" description="Helical" evidence="8">
    <location>
        <begin position="704"/>
        <end position="723"/>
    </location>
</feature>
<dbReference type="PROSITE" id="PS50156">
    <property type="entry name" value="SSD"/>
    <property type="match status" value="1"/>
</dbReference>
<feature type="transmembrane region" description="Helical" evidence="8">
    <location>
        <begin position="257"/>
        <end position="276"/>
    </location>
</feature>
<feature type="compositionally biased region" description="Low complexity" evidence="7">
    <location>
        <begin position="11"/>
        <end position="23"/>
    </location>
</feature>
<comment type="caution">
    <text evidence="10">The sequence shown here is derived from an EMBL/GenBank/DDBJ whole genome shotgun (WGS) entry which is preliminary data.</text>
</comment>
<dbReference type="Proteomes" id="UP001595908">
    <property type="component" value="Unassembled WGS sequence"/>
</dbReference>
<evidence type="ECO:0000256" key="7">
    <source>
        <dbReference type="SAM" id="MobiDB-lite"/>
    </source>
</evidence>
<evidence type="ECO:0000259" key="9">
    <source>
        <dbReference type="PROSITE" id="PS50156"/>
    </source>
</evidence>